<comment type="caution">
    <text evidence="1">The sequence shown here is derived from an EMBL/GenBank/DDBJ whole genome shotgun (WGS) entry which is preliminary data.</text>
</comment>
<organism evidence="1 2">
    <name type="scientific">Polycladospora coralii</name>
    <dbReference type="NCBI Taxonomy" id="2771432"/>
    <lineage>
        <taxon>Bacteria</taxon>
        <taxon>Bacillati</taxon>
        <taxon>Bacillota</taxon>
        <taxon>Bacilli</taxon>
        <taxon>Bacillales</taxon>
        <taxon>Thermoactinomycetaceae</taxon>
        <taxon>Polycladospora</taxon>
    </lineage>
</organism>
<dbReference type="Proteomes" id="UP000661691">
    <property type="component" value="Unassembled WGS sequence"/>
</dbReference>
<protein>
    <recommendedName>
        <fullName evidence="3">Transglutaminase-like domain-containing protein</fullName>
    </recommendedName>
</protein>
<evidence type="ECO:0000313" key="2">
    <source>
        <dbReference type="Proteomes" id="UP000661691"/>
    </source>
</evidence>
<gene>
    <name evidence="1" type="ORF">IC620_01750</name>
</gene>
<name>A0A926N893_9BACL</name>
<accession>A0A926N893</accession>
<reference evidence="1" key="1">
    <citation type="submission" date="2020-09" db="EMBL/GenBank/DDBJ databases">
        <title>A novel bacterium of genus Hazenella, isolated from South China Sea.</title>
        <authorList>
            <person name="Huang H."/>
            <person name="Mo K."/>
            <person name="Hu Y."/>
        </authorList>
    </citation>
    <scope>NUCLEOTIDE SEQUENCE</scope>
    <source>
        <strain evidence="1">IB182357</strain>
    </source>
</reference>
<proteinExistence type="predicted"/>
<keyword evidence="2" id="KW-1185">Reference proteome</keyword>
<evidence type="ECO:0008006" key="3">
    <source>
        <dbReference type="Google" id="ProtNLM"/>
    </source>
</evidence>
<dbReference type="RefSeq" id="WP_191141359.1">
    <property type="nucleotide sequence ID" value="NZ_JACXAH010000002.1"/>
</dbReference>
<dbReference type="EMBL" id="JACXAH010000002">
    <property type="protein sequence ID" value="MBD1371082.1"/>
    <property type="molecule type" value="Genomic_DNA"/>
</dbReference>
<dbReference type="AlphaFoldDB" id="A0A926N893"/>
<evidence type="ECO:0000313" key="1">
    <source>
        <dbReference type="EMBL" id="MBD1371082.1"/>
    </source>
</evidence>
<sequence length="184" mass="21610">MLNFILESKEEISCAFIRMGISDFTAAIQFVYQLPYARNAQPDYRLVLLEKRGTCSTKHALLAQLAREHRKPVDLYMGIYMMNAHNTPGVGEVLAKYHLDAIPEAHCYLQYEGSRYDFTRRIQPEVNPLDMIIDEWKIGPDQIGSYKIDQHQKYLQKWLAKQHEPFDFKELWKIRELCIQALSQ</sequence>